<name>A0A8H5S9I3_9HYPO</name>
<feature type="region of interest" description="Disordered" evidence="2">
    <location>
        <begin position="218"/>
        <end position="317"/>
    </location>
</feature>
<protein>
    <submittedName>
        <fullName evidence="3">Uncharacterized protein</fullName>
    </submittedName>
</protein>
<organism evidence="3 4">
    <name type="scientific">Fusarium tjaetaba</name>
    <dbReference type="NCBI Taxonomy" id="1567544"/>
    <lineage>
        <taxon>Eukaryota</taxon>
        <taxon>Fungi</taxon>
        <taxon>Dikarya</taxon>
        <taxon>Ascomycota</taxon>
        <taxon>Pezizomycotina</taxon>
        <taxon>Sordariomycetes</taxon>
        <taxon>Hypocreomycetidae</taxon>
        <taxon>Hypocreales</taxon>
        <taxon>Nectriaceae</taxon>
        <taxon>Fusarium</taxon>
        <taxon>Fusarium fujikuroi species complex</taxon>
    </lineage>
</organism>
<evidence type="ECO:0000256" key="2">
    <source>
        <dbReference type="SAM" id="MobiDB-lite"/>
    </source>
</evidence>
<proteinExistence type="predicted"/>
<keyword evidence="4" id="KW-1185">Reference proteome</keyword>
<feature type="compositionally biased region" description="Polar residues" evidence="2">
    <location>
        <begin position="521"/>
        <end position="534"/>
    </location>
</feature>
<feature type="region of interest" description="Disordered" evidence="2">
    <location>
        <begin position="521"/>
        <end position="541"/>
    </location>
</feature>
<dbReference type="GeneID" id="59300268"/>
<dbReference type="EMBL" id="JAAQRI010000033">
    <property type="protein sequence ID" value="KAF5647033.1"/>
    <property type="molecule type" value="Genomic_DNA"/>
</dbReference>
<feature type="region of interest" description="Disordered" evidence="2">
    <location>
        <begin position="92"/>
        <end position="144"/>
    </location>
</feature>
<feature type="compositionally biased region" description="Low complexity" evidence="2">
    <location>
        <begin position="241"/>
        <end position="255"/>
    </location>
</feature>
<gene>
    <name evidence="3" type="ORF">FTJAE_1864</name>
</gene>
<feature type="compositionally biased region" description="Basic and acidic residues" evidence="2">
    <location>
        <begin position="131"/>
        <end position="144"/>
    </location>
</feature>
<evidence type="ECO:0000313" key="3">
    <source>
        <dbReference type="EMBL" id="KAF5647033.1"/>
    </source>
</evidence>
<sequence length="602" mass="66270">MAKASFKPPLQPPTTLYQSSLFCQGTNMYPAMYVPRDYNTSTPNWTWTIGNCGPPSTMQSNLLTIRETKQGEPTIEGLPVCVGESVLNLPSPSPAASLQGQIVKRPNKADKSGGMEMCSSAPLTNVSSTHAKQERRTAELSKDSLKHLQEKKDTLEWIISTRDTSTALSPSLPTYSPESSSCSLETMPRHFVPGENLEESRALVMELFRTLSRQDCESSSDELSSAEGSPVHSRYSSTPLTDGTGTSPKSGTTTSISNIERNPKRSLPGRDGSFQEGDGDEPPRKESRQDKNPSSSEAIASLQGRPQMPCPVQEPQKCQGTNATISQLLRSLEERHRIVICQGCCSKVHVPDDGGKADIVRKRHKSQPCELRCIGTTCSGTPSNGAPYHSRTENCPTWRSLPSESEVVFYLDSHQPRREPARPGLLHRPRGADICDALMRDIEERDKGRVCLESELEAAHERNVQLEERQKKKLDSLENIIETLLERLEENKVKVPNSLQKRLHDECPGVFCEPVAKLISKHSQAPPTPSSTLKDGNADLRHPRLSQPVTAIFQPPLFSSVGSGDGYSQPFDIDFGGDSLTNFNYTDEVFVDSSEQLPDDVA</sequence>
<feature type="compositionally biased region" description="Polar residues" evidence="2">
    <location>
        <begin position="121"/>
        <end position="130"/>
    </location>
</feature>
<dbReference type="Proteomes" id="UP000530670">
    <property type="component" value="Unassembled WGS sequence"/>
</dbReference>
<feature type="compositionally biased region" description="Basic and acidic residues" evidence="2">
    <location>
        <begin position="281"/>
        <end position="291"/>
    </location>
</feature>
<keyword evidence="1" id="KW-0175">Coiled coil</keyword>
<dbReference type="RefSeq" id="XP_037211073.1">
    <property type="nucleotide sequence ID" value="XM_037347998.1"/>
</dbReference>
<feature type="coiled-coil region" evidence="1">
    <location>
        <begin position="449"/>
        <end position="494"/>
    </location>
</feature>
<evidence type="ECO:0000256" key="1">
    <source>
        <dbReference type="SAM" id="Coils"/>
    </source>
</evidence>
<reference evidence="3 4" key="1">
    <citation type="submission" date="2020-05" db="EMBL/GenBank/DDBJ databases">
        <title>Identification and distribution of gene clusters putatively required for synthesis of sphingolipid metabolism inhibitors in phylogenetically diverse species of the filamentous fungus Fusarium.</title>
        <authorList>
            <person name="Kim H.-S."/>
            <person name="Busman M."/>
            <person name="Brown D.W."/>
            <person name="Divon H."/>
            <person name="Uhlig S."/>
            <person name="Proctor R.H."/>
        </authorList>
    </citation>
    <scope>NUCLEOTIDE SEQUENCE [LARGE SCALE GENOMIC DNA]</scope>
    <source>
        <strain evidence="3 4">NRRL 66243</strain>
    </source>
</reference>
<accession>A0A8H5S9I3</accession>
<dbReference type="OrthoDB" id="5102921at2759"/>
<dbReference type="AlphaFoldDB" id="A0A8H5S9I3"/>
<evidence type="ECO:0000313" key="4">
    <source>
        <dbReference type="Proteomes" id="UP000530670"/>
    </source>
</evidence>
<comment type="caution">
    <text evidence="3">The sequence shown here is derived from an EMBL/GenBank/DDBJ whole genome shotgun (WGS) entry which is preliminary data.</text>
</comment>